<gene>
    <name evidence="2" type="ORF">SPBR_04276</name>
</gene>
<protein>
    <submittedName>
        <fullName evidence="2">Uncharacterized protein</fullName>
    </submittedName>
</protein>
<dbReference type="HOGENOM" id="CLU_645863_0_0_1"/>
<dbReference type="Gene3D" id="1.10.287.1490">
    <property type="match status" value="1"/>
</dbReference>
<feature type="compositionally biased region" description="Low complexity" evidence="1">
    <location>
        <begin position="274"/>
        <end position="285"/>
    </location>
</feature>
<dbReference type="RefSeq" id="XP_040621545.1">
    <property type="nucleotide sequence ID" value="XM_040762559.1"/>
</dbReference>
<feature type="region of interest" description="Disordered" evidence="1">
    <location>
        <begin position="85"/>
        <end position="104"/>
    </location>
</feature>
<feature type="region of interest" description="Disordered" evidence="1">
    <location>
        <begin position="360"/>
        <end position="425"/>
    </location>
</feature>
<feature type="region of interest" description="Disordered" evidence="1">
    <location>
        <begin position="1"/>
        <end position="43"/>
    </location>
</feature>
<feature type="region of interest" description="Disordered" evidence="1">
    <location>
        <begin position="122"/>
        <end position="340"/>
    </location>
</feature>
<dbReference type="AlphaFoldDB" id="A0A0C2J3D8"/>
<evidence type="ECO:0000256" key="1">
    <source>
        <dbReference type="SAM" id="MobiDB-lite"/>
    </source>
</evidence>
<dbReference type="Proteomes" id="UP000031575">
    <property type="component" value="Unassembled WGS sequence"/>
</dbReference>
<feature type="compositionally biased region" description="Polar residues" evidence="1">
    <location>
        <begin position="12"/>
        <end position="21"/>
    </location>
</feature>
<evidence type="ECO:0000313" key="2">
    <source>
        <dbReference type="EMBL" id="KIH93535.1"/>
    </source>
</evidence>
<comment type="caution">
    <text evidence="2">The sequence shown here is derived from an EMBL/GenBank/DDBJ whole genome shotgun (WGS) entry which is preliminary data.</text>
</comment>
<feature type="compositionally biased region" description="Basic and acidic residues" evidence="1">
    <location>
        <begin position="144"/>
        <end position="154"/>
    </location>
</feature>
<evidence type="ECO:0000313" key="3">
    <source>
        <dbReference type="Proteomes" id="UP000031575"/>
    </source>
</evidence>
<name>A0A0C2J3D8_9PEZI</name>
<feature type="compositionally biased region" description="Low complexity" evidence="1">
    <location>
        <begin position="245"/>
        <end position="258"/>
    </location>
</feature>
<dbReference type="OrthoDB" id="5232037at2759"/>
<reference evidence="2 3" key="1">
    <citation type="journal article" date="2014" name="BMC Genomics">
        <title>Comparative genomics of the major fungal agents of human and animal Sporotrichosis: Sporothrix schenckii and Sporothrix brasiliensis.</title>
        <authorList>
            <person name="Teixeira M.M."/>
            <person name="de Almeida L.G."/>
            <person name="Kubitschek-Barreira P."/>
            <person name="Alves F.L."/>
            <person name="Kioshima E.S."/>
            <person name="Abadio A.K."/>
            <person name="Fernandes L."/>
            <person name="Derengowski L.S."/>
            <person name="Ferreira K.S."/>
            <person name="Souza R.C."/>
            <person name="Ruiz J.C."/>
            <person name="de Andrade N.C."/>
            <person name="Paes H.C."/>
            <person name="Nicola A.M."/>
            <person name="Albuquerque P."/>
            <person name="Gerber A.L."/>
            <person name="Martins V.P."/>
            <person name="Peconick L.D."/>
            <person name="Neto A.V."/>
            <person name="Chaucanez C.B."/>
            <person name="Silva P.A."/>
            <person name="Cunha O.L."/>
            <person name="de Oliveira F.F."/>
            <person name="dos Santos T.C."/>
            <person name="Barros A.L."/>
            <person name="Soares M.A."/>
            <person name="de Oliveira L.M."/>
            <person name="Marini M.M."/>
            <person name="Villalobos-Duno H."/>
            <person name="Cunha M.M."/>
            <person name="de Hoog S."/>
            <person name="da Silveira J.F."/>
            <person name="Henrissat B."/>
            <person name="Nino-Vega G.A."/>
            <person name="Cisalpino P.S."/>
            <person name="Mora-Montes H.M."/>
            <person name="Almeida S.R."/>
            <person name="Stajich J.E."/>
            <person name="Lopes-Bezerra L.M."/>
            <person name="Vasconcelos A.T."/>
            <person name="Felipe M.S."/>
        </authorList>
    </citation>
    <scope>NUCLEOTIDE SEQUENCE [LARGE SCALE GENOMIC DNA]</scope>
    <source>
        <strain evidence="2 3">5110</strain>
    </source>
</reference>
<dbReference type="GeneID" id="63677480"/>
<keyword evidence="3" id="KW-1185">Reference proteome</keyword>
<proteinExistence type="predicted"/>
<feature type="compositionally biased region" description="Basic and acidic residues" evidence="1">
    <location>
        <begin position="218"/>
        <end position="242"/>
    </location>
</feature>
<feature type="compositionally biased region" description="Low complexity" evidence="1">
    <location>
        <begin position="169"/>
        <end position="217"/>
    </location>
</feature>
<sequence>MSGRRVNFRESPPSSAVSSRYTSDSGHGSTTDTPSSRQWTDLPSLQNHCRTLLAESDDWKKQVNELEDKLAEAEAKWRAVVEANDKLEGEKKTLSKENEENKKYIDKLEDTIDDLNMQLAESNARLNEVQHNPVYGTPGTSPHHLADHLGHADTKSASSSSRHAKEGKTSSSSSKSSSNAGSGTSSGGSSHNSSRAKVGSSSSTSTAKVSRSSSSRHNGSDHQSAKDQKARLSQRFDPKDDGLVGSNASASSAASSSSQKHHKSGSSGNGSSGSNGSSTSAESGGMRAPPLRTRRGSYVEGYGPGPSALATAGLLTPQRSPISPNKGVPRSAQAPSVVTVAGGPPHGGYYTHTGYAAPPPAHQYAGPPASSSGLMSPRGEMDKDGMRPTVHLLNDMTLDPAQDPNYYNAYPSARDPRYDPRLSRR</sequence>
<dbReference type="VEuPathDB" id="FungiDB:SPBR_04276"/>
<organism evidence="2 3">
    <name type="scientific">Sporothrix brasiliensis 5110</name>
    <dbReference type="NCBI Taxonomy" id="1398154"/>
    <lineage>
        <taxon>Eukaryota</taxon>
        <taxon>Fungi</taxon>
        <taxon>Dikarya</taxon>
        <taxon>Ascomycota</taxon>
        <taxon>Pezizomycotina</taxon>
        <taxon>Sordariomycetes</taxon>
        <taxon>Sordariomycetidae</taxon>
        <taxon>Ophiostomatales</taxon>
        <taxon>Ophiostomataceae</taxon>
        <taxon>Sporothrix</taxon>
    </lineage>
</organism>
<accession>A0A0C2J3D8</accession>
<feature type="compositionally biased region" description="Basic and acidic residues" evidence="1">
    <location>
        <begin position="414"/>
        <end position="425"/>
    </location>
</feature>
<dbReference type="EMBL" id="AWTV01000005">
    <property type="protein sequence ID" value="KIH93535.1"/>
    <property type="molecule type" value="Genomic_DNA"/>
</dbReference>
<feature type="compositionally biased region" description="Low complexity" evidence="1">
    <location>
        <begin position="22"/>
        <end position="36"/>
    </location>
</feature>